<dbReference type="InterPro" id="IPR013324">
    <property type="entry name" value="RNA_pol_sigma_r3/r4-like"/>
</dbReference>
<dbReference type="NCBIfam" id="TIGR02937">
    <property type="entry name" value="sigma70-ECF"/>
    <property type="match status" value="1"/>
</dbReference>
<dbReference type="InterPro" id="IPR053812">
    <property type="entry name" value="HTH_Sigma70_ECF-like"/>
</dbReference>
<evidence type="ECO:0000256" key="2">
    <source>
        <dbReference type="ARBA" id="ARBA00023082"/>
    </source>
</evidence>
<sequence length="191" mass="22006">MANPQHFTKVLKDLKDGDDKAADVLFPMLYDELRSMAGNYMRYENKGHTLQPTSLVHEAYVKLIGQDDVDWQGRTHFLAVSAQAMRRILVDHARTKRRKKRGGDVKKVNVDDVEFKLLDPEVGEHVLAIDEALTHLEEIDPLQAKIVEMRFFTGMTVQEVADALGYSKRKIESEWTMIKAWLRKNVRLEGK</sequence>
<keyword evidence="1" id="KW-0805">Transcription regulation</keyword>
<dbReference type="Proteomes" id="UP000468650">
    <property type="component" value="Unassembled WGS sequence"/>
</dbReference>
<keyword evidence="2" id="KW-0731">Sigma factor</keyword>
<dbReference type="AlphaFoldDB" id="A0A6N6RHM4"/>
<comment type="caution">
    <text evidence="5">The sequence shown here is derived from an EMBL/GenBank/DDBJ whole genome shotgun (WGS) entry which is preliminary data.</text>
</comment>
<dbReference type="PANTHER" id="PTHR43133">
    <property type="entry name" value="RNA POLYMERASE ECF-TYPE SIGMA FACTO"/>
    <property type="match status" value="1"/>
</dbReference>
<evidence type="ECO:0000313" key="5">
    <source>
        <dbReference type="EMBL" id="KAB2813865.1"/>
    </source>
</evidence>
<dbReference type="GO" id="GO:0006352">
    <property type="term" value="P:DNA-templated transcription initiation"/>
    <property type="evidence" value="ECO:0007669"/>
    <property type="project" value="InterPro"/>
</dbReference>
<dbReference type="RefSeq" id="WP_151666533.1">
    <property type="nucleotide sequence ID" value="NZ_WBVO01000002.1"/>
</dbReference>
<dbReference type="InterPro" id="IPR036388">
    <property type="entry name" value="WH-like_DNA-bd_sf"/>
</dbReference>
<protein>
    <submittedName>
        <fullName evidence="5">Sigma-70 family RNA polymerase sigma factor</fullName>
    </submittedName>
</protein>
<organism evidence="5 6">
    <name type="scientific">Phaeocystidibacter luteus</name>
    <dbReference type="NCBI Taxonomy" id="911197"/>
    <lineage>
        <taxon>Bacteria</taxon>
        <taxon>Pseudomonadati</taxon>
        <taxon>Bacteroidota</taxon>
        <taxon>Flavobacteriia</taxon>
        <taxon>Flavobacteriales</taxon>
        <taxon>Phaeocystidibacteraceae</taxon>
        <taxon>Phaeocystidibacter</taxon>
    </lineage>
</organism>
<dbReference type="SUPFAM" id="SSF88659">
    <property type="entry name" value="Sigma3 and sigma4 domains of RNA polymerase sigma factors"/>
    <property type="match status" value="1"/>
</dbReference>
<dbReference type="OrthoDB" id="9784272at2"/>
<dbReference type="InterPro" id="IPR014284">
    <property type="entry name" value="RNA_pol_sigma-70_dom"/>
</dbReference>
<name>A0A6N6RHM4_9FLAO</name>
<evidence type="ECO:0000256" key="3">
    <source>
        <dbReference type="ARBA" id="ARBA00023163"/>
    </source>
</evidence>
<evidence type="ECO:0000256" key="1">
    <source>
        <dbReference type="ARBA" id="ARBA00023015"/>
    </source>
</evidence>
<dbReference type="InterPro" id="IPR011517">
    <property type="entry name" value="RNA_pol_sigma70_ECF-like"/>
</dbReference>
<evidence type="ECO:0000259" key="4">
    <source>
        <dbReference type="Pfam" id="PF07638"/>
    </source>
</evidence>
<dbReference type="InterPro" id="IPR039425">
    <property type="entry name" value="RNA_pol_sigma-70-like"/>
</dbReference>
<evidence type="ECO:0000313" key="6">
    <source>
        <dbReference type="Proteomes" id="UP000468650"/>
    </source>
</evidence>
<reference evidence="5 6" key="1">
    <citation type="submission" date="2019-09" db="EMBL/GenBank/DDBJ databases">
        <title>Genomes of family Cryomorphaceae.</title>
        <authorList>
            <person name="Bowman J.P."/>
        </authorList>
    </citation>
    <scope>NUCLEOTIDE SEQUENCE [LARGE SCALE GENOMIC DNA]</scope>
    <source>
        <strain evidence="5 6">LMG 25704</strain>
    </source>
</reference>
<keyword evidence="3" id="KW-0804">Transcription</keyword>
<dbReference type="PANTHER" id="PTHR43133:SF39">
    <property type="entry name" value="SIMILAR TO RNA POLYMERASE SIGMA-E FACTOR"/>
    <property type="match status" value="1"/>
</dbReference>
<accession>A0A6N6RHM4</accession>
<dbReference type="Pfam" id="PF07638">
    <property type="entry name" value="Sigma70_ECF"/>
    <property type="match status" value="1"/>
</dbReference>
<keyword evidence="6" id="KW-1185">Reference proteome</keyword>
<dbReference type="NCBIfam" id="TIGR02999">
    <property type="entry name" value="Sig-70_X6"/>
    <property type="match status" value="1"/>
</dbReference>
<dbReference type="EMBL" id="WBVO01000002">
    <property type="protein sequence ID" value="KAB2813865.1"/>
    <property type="molecule type" value="Genomic_DNA"/>
</dbReference>
<feature type="domain" description="RNA polymerase sigma-70 ECF-like HTH" evidence="4">
    <location>
        <begin position="5"/>
        <end position="186"/>
    </location>
</feature>
<dbReference type="Gene3D" id="1.10.10.10">
    <property type="entry name" value="Winged helix-like DNA-binding domain superfamily/Winged helix DNA-binding domain"/>
    <property type="match status" value="1"/>
</dbReference>
<proteinExistence type="predicted"/>
<gene>
    <name evidence="5" type="ORF">F8C67_04050</name>
</gene>
<dbReference type="GO" id="GO:0016987">
    <property type="term" value="F:sigma factor activity"/>
    <property type="evidence" value="ECO:0007669"/>
    <property type="project" value="UniProtKB-KW"/>
</dbReference>